<organism evidence="1">
    <name type="scientific">Anguilla anguilla</name>
    <name type="common">European freshwater eel</name>
    <name type="synonym">Muraena anguilla</name>
    <dbReference type="NCBI Taxonomy" id="7936"/>
    <lineage>
        <taxon>Eukaryota</taxon>
        <taxon>Metazoa</taxon>
        <taxon>Chordata</taxon>
        <taxon>Craniata</taxon>
        <taxon>Vertebrata</taxon>
        <taxon>Euteleostomi</taxon>
        <taxon>Actinopterygii</taxon>
        <taxon>Neopterygii</taxon>
        <taxon>Teleostei</taxon>
        <taxon>Anguilliformes</taxon>
        <taxon>Anguillidae</taxon>
        <taxon>Anguilla</taxon>
    </lineage>
</organism>
<sequence>MELVICAGISNISVMMPQNEIGEDVQILTKGFLTSFLFTVGLK</sequence>
<reference evidence="1" key="2">
    <citation type="journal article" date="2015" name="Fish Shellfish Immunol.">
        <title>Early steps in the European eel (Anguilla anguilla)-Vibrio vulnificus interaction in the gills: Role of the RtxA13 toxin.</title>
        <authorList>
            <person name="Callol A."/>
            <person name="Pajuelo D."/>
            <person name="Ebbesson L."/>
            <person name="Teles M."/>
            <person name="MacKenzie S."/>
            <person name="Amaro C."/>
        </authorList>
    </citation>
    <scope>NUCLEOTIDE SEQUENCE</scope>
</reference>
<evidence type="ECO:0000313" key="1">
    <source>
        <dbReference type="EMBL" id="JAI03503.1"/>
    </source>
</evidence>
<name>A0A0E9XL95_ANGAN</name>
<reference evidence="1" key="1">
    <citation type="submission" date="2014-11" db="EMBL/GenBank/DDBJ databases">
        <authorList>
            <person name="Amaro Gonzalez C."/>
        </authorList>
    </citation>
    <scope>NUCLEOTIDE SEQUENCE</scope>
</reference>
<protein>
    <submittedName>
        <fullName evidence="1">Uncharacterized protein</fullName>
    </submittedName>
</protein>
<dbReference type="EMBL" id="GBXM01005075">
    <property type="protein sequence ID" value="JAI03503.1"/>
    <property type="molecule type" value="Transcribed_RNA"/>
</dbReference>
<accession>A0A0E9XL95</accession>
<proteinExistence type="predicted"/>
<dbReference type="AlphaFoldDB" id="A0A0E9XL95"/>